<evidence type="ECO:0000259" key="2">
    <source>
        <dbReference type="Pfam" id="PF12770"/>
    </source>
</evidence>
<proteinExistence type="predicted"/>
<keyword evidence="1" id="KW-0812">Transmembrane</keyword>
<evidence type="ECO:0000313" key="3">
    <source>
        <dbReference type="EMBL" id="MBL7561177.1"/>
    </source>
</evidence>
<evidence type="ECO:0000256" key="1">
    <source>
        <dbReference type="SAM" id="Phobius"/>
    </source>
</evidence>
<accession>A0ABS1WPX7</accession>
<keyword evidence="1" id="KW-0472">Membrane</keyword>
<dbReference type="SUPFAM" id="SSF48452">
    <property type="entry name" value="TPR-like"/>
    <property type="match status" value="1"/>
</dbReference>
<gene>
    <name evidence="3" type="ORF">JAO71_15365</name>
</gene>
<dbReference type="PANTHER" id="PTHR10098:SF108">
    <property type="entry name" value="TETRATRICOPEPTIDE REPEAT PROTEIN 28"/>
    <property type="match status" value="1"/>
</dbReference>
<dbReference type="Pfam" id="PF12770">
    <property type="entry name" value="CHAT"/>
    <property type="match status" value="1"/>
</dbReference>
<dbReference type="RefSeq" id="WP_203001677.1">
    <property type="nucleotide sequence ID" value="NZ_JAEMEF010000019.1"/>
</dbReference>
<protein>
    <submittedName>
        <fullName evidence="3">CHAT domain-containing protein</fullName>
    </submittedName>
</protein>
<dbReference type="PANTHER" id="PTHR10098">
    <property type="entry name" value="RAPSYN-RELATED"/>
    <property type="match status" value="1"/>
</dbReference>
<organism evidence="3 4">
    <name type="scientific">Olleya sediminilitoris</name>
    <dbReference type="NCBI Taxonomy" id="2795739"/>
    <lineage>
        <taxon>Bacteria</taxon>
        <taxon>Pseudomonadati</taxon>
        <taxon>Bacteroidota</taxon>
        <taxon>Flavobacteriia</taxon>
        <taxon>Flavobacteriales</taxon>
        <taxon>Flavobacteriaceae</taxon>
    </lineage>
</organism>
<name>A0ABS1WPX7_9FLAO</name>
<reference evidence="3 4" key="1">
    <citation type="submission" date="2020-12" db="EMBL/GenBank/DDBJ databases">
        <title>Olleya sediminilitoris sp. nov., isolated from a tidal flat.</title>
        <authorList>
            <person name="Park S."/>
            <person name="Yoon J.-H."/>
        </authorList>
    </citation>
    <scope>NUCLEOTIDE SEQUENCE [LARGE SCALE GENOMIC DNA]</scope>
    <source>
        <strain evidence="3 4">YSTF-M6</strain>
    </source>
</reference>
<dbReference type="Gene3D" id="1.25.40.10">
    <property type="entry name" value="Tetratricopeptide repeat domain"/>
    <property type="match status" value="1"/>
</dbReference>
<sequence>MIVFKKKITFLNLIICQFIFISAYSQIQTNTAESYFNSLYKFMYTNQDSTQLYKQKLLDLSVNQNNVEQLIYTYIVSNKSTLIFNNMDELENNLKKLDSLFPVAEKEIEVFNDFHEVKNSYFHDKAVFNIKTYNYKKAKINLDKIFKYAKKTPDSLLTDSHRGLIDVSYKVMAKMYSNNKEYELAIQYLDKSIRFINSKNTDHKEYLINGVNRQKGDIYKKLKDYKKATYFTTKALNYTLKHNKSNTNQLINEVYNTVDNYLALKQYDSASYYLEQIKPLADTNIPYGFLYYKSRAKLNEALNNTESIQEDYDKALELLNRKWNGLKQVEIAETLQSYSNFLISNNQYNQALKQNAAAITHVSGKDVVNSSINQITLFKLLQQKALIAMRQNQSDSVIKNTYQATRLLDTLKPHFKNKTDKLLLIENAYSVFENGLQATYNNYKSNKKNAVNDAFFFLEKSKSTLLLEALLSVKAEKFGAIPNEIIIKEDIYKNTITNLEKQLNQKQNDVFKDQLFEVKSNYRTFLDTLENKYKDYYNLKYNAEVTTIKTVQKELKPSTAMLSFFYGNDAIYGVILDQDNTYFEKIELNQALEQQLKLFQKQISNPKTDILSLKNNAAKLYTILLAPFLDKVNQPNLIILTDGLLNYIPFESLVKDNHYLVENYAVSYINSATLLKELENKKSRKNNLLAFAPEFEGDIYNSVRSKSLQPLPHSKVEIQNINQYYKGNLLINKDASLESFKTNASDYGIIHLATHAIFNDTNPEYSYLAFGNEASDLLYTADLYNLNLNANLVTLSACESGIGNLKRGEGLLSLARGFYFSGAQSISSTLWKINDASSATLMSDFYKNLSKGQSKDLALQQAKLNFMKQNKDNALSHPYYWSAFIISGNTEPLTSTHYWLWVLAGILLLVTLGILLKKYKN</sequence>
<dbReference type="Proteomes" id="UP000605013">
    <property type="component" value="Unassembled WGS sequence"/>
</dbReference>
<comment type="caution">
    <text evidence="3">The sequence shown here is derived from an EMBL/GenBank/DDBJ whole genome shotgun (WGS) entry which is preliminary data.</text>
</comment>
<dbReference type="EMBL" id="JAEMEF010000019">
    <property type="protein sequence ID" value="MBL7561177.1"/>
    <property type="molecule type" value="Genomic_DNA"/>
</dbReference>
<keyword evidence="4" id="KW-1185">Reference proteome</keyword>
<feature type="transmembrane region" description="Helical" evidence="1">
    <location>
        <begin position="898"/>
        <end position="916"/>
    </location>
</feature>
<evidence type="ECO:0000313" key="4">
    <source>
        <dbReference type="Proteomes" id="UP000605013"/>
    </source>
</evidence>
<dbReference type="InterPro" id="IPR024983">
    <property type="entry name" value="CHAT_dom"/>
</dbReference>
<dbReference type="InterPro" id="IPR011990">
    <property type="entry name" value="TPR-like_helical_dom_sf"/>
</dbReference>
<keyword evidence="1" id="KW-1133">Transmembrane helix</keyword>
<feature type="domain" description="CHAT" evidence="2">
    <location>
        <begin position="617"/>
        <end position="889"/>
    </location>
</feature>